<keyword evidence="2" id="KW-0378">Hydrolase</keyword>
<evidence type="ECO:0000313" key="3">
    <source>
        <dbReference type="Proteomes" id="UP001169764"/>
    </source>
</evidence>
<keyword evidence="3" id="KW-1185">Reference proteome</keyword>
<dbReference type="Proteomes" id="UP001169764">
    <property type="component" value="Unassembled WGS sequence"/>
</dbReference>
<name>A0ABT8Y8H9_9SPHN</name>
<dbReference type="InterPro" id="IPR000639">
    <property type="entry name" value="Epox_hydrolase-like"/>
</dbReference>
<protein>
    <submittedName>
        <fullName evidence="2">Alpha/beta hydrolase</fullName>
    </submittedName>
</protein>
<dbReference type="InterPro" id="IPR050266">
    <property type="entry name" value="AB_hydrolase_sf"/>
</dbReference>
<dbReference type="InterPro" id="IPR029058">
    <property type="entry name" value="AB_hydrolase_fold"/>
</dbReference>
<evidence type="ECO:0000259" key="1">
    <source>
        <dbReference type="Pfam" id="PF00561"/>
    </source>
</evidence>
<proteinExistence type="predicted"/>
<dbReference type="PANTHER" id="PTHR43798">
    <property type="entry name" value="MONOACYLGLYCEROL LIPASE"/>
    <property type="match status" value="1"/>
</dbReference>
<evidence type="ECO:0000313" key="2">
    <source>
        <dbReference type="EMBL" id="MDO6414282.1"/>
    </source>
</evidence>
<dbReference type="PRINTS" id="PR00412">
    <property type="entry name" value="EPOXHYDRLASE"/>
</dbReference>
<dbReference type="GO" id="GO:0016787">
    <property type="term" value="F:hydrolase activity"/>
    <property type="evidence" value="ECO:0007669"/>
    <property type="project" value="UniProtKB-KW"/>
</dbReference>
<dbReference type="SUPFAM" id="SSF53474">
    <property type="entry name" value="alpha/beta-Hydrolases"/>
    <property type="match status" value="1"/>
</dbReference>
<dbReference type="InterPro" id="IPR000073">
    <property type="entry name" value="AB_hydrolase_1"/>
</dbReference>
<dbReference type="EMBL" id="JAUOTP010000003">
    <property type="protein sequence ID" value="MDO6414282.1"/>
    <property type="molecule type" value="Genomic_DNA"/>
</dbReference>
<gene>
    <name evidence="2" type="ORF">Q4F19_07795</name>
</gene>
<accession>A0ABT8Y8H9</accession>
<dbReference type="PANTHER" id="PTHR43798:SF33">
    <property type="entry name" value="HYDROLASE, PUTATIVE (AFU_ORTHOLOGUE AFUA_2G14860)-RELATED"/>
    <property type="match status" value="1"/>
</dbReference>
<dbReference type="Pfam" id="PF00561">
    <property type="entry name" value="Abhydrolase_1"/>
    <property type="match status" value="1"/>
</dbReference>
<dbReference type="RefSeq" id="WP_303541349.1">
    <property type="nucleotide sequence ID" value="NZ_JAUOTP010000003.1"/>
</dbReference>
<dbReference type="Gene3D" id="3.40.50.1820">
    <property type="entry name" value="alpha/beta hydrolase"/>
    <property type="match status" value="1"/>
</dbReference>
<feature type="domain" description="AB hydrolase-1" evidence="1">
    <location>
        <begin position="23"/>
        <end position="274"/>
    </location>
</feature>
<sequence length="304" mass="33787">MLTVQTALLDIAYLSGGPENGAPLLLLHGWPDDVSGWATVTPALEAAGYRWFAPWLRGFGPTRFRLPDTIRDASSVAIAQDALDFADALGLDRFAVLGHDWGGRAAYAMAALSPERLMAIAVLAIGYTPHGRYEVPSFAQCRRWWYQWLMTSEAGAATVSADPIGFARAQWESWSPPGWYAEDSFSMAAESFRNPDWLAITLHGYRHRWQSEALDPRYAEQRMRIGATERLSVPMLMIQGGDDRCDPPEESEGQERFFTASYERLVIDNIGHFPAREAAQQVGDAILRFLTGFPAEQQSSVLTV</sequence>
<comment type="caution">
    <text evidence="2">The sequence shown here is derived from an EMBL/GenBank/DDBJ whole genome shotgun (WGS) entry which is preliminary data.</text>
</comment>
<organism evidence="2 3">
    <name type="scientific">Sphingomonas natans</name>
    <dbReference type="NCBI Taxonomy" id="3063330"/>
    <lineage>
        <taxon>Bacteria</taxon>
        <taxon>Pseudomonadati</taxon>
        <taxon>Pseudomonadota</taxon>
        <taxon>Alphaproteobacteria</taxon>
        <taxon>Sphingomonadales</taxon>
        <taxon>Sphingomonadaceae</taxon>
        <taxon>Sphingomonas</taxon>
    </lineage>
</organism>
<reference evidence="2" key="1">
    <citation type="submission" date="2023-07" db="EMBL/GenBank/DDBJ databases">
        <authorList>
            <person name="Kim M."/>
        </authorList>
    </citation>
    <scope>NUCLEOTIDE SEQUENCE</scope>
    <source>
        <strain evidence="2">BIUV-7</strain>
    </source>
</reference>